<evidence type="ECO:0000256" key="1">
    <source>
        <dbReference type="ARBA" id="ARBA00023015"/>
    </source>
</evidence>
<accession>A0A017HBP8</accession>
<dbReference type="PANTHER" id="PTHR44688">
    <property type="entry name" value="DNA-BINDING TRANSCRIPTIONAL ACTIVATOR DEVR_DOSR"/>
    <property type="match status" value="1"/>
</dbReference>
<evidence type="ECO:0000256" key="4">
    <source>
        <dbReference type="SAM" id="MobiDB-lite"/>
    </source>
</evidence>
<dbReference type="Proteomes" id="UP000025047">
    <property type="component" value="Unassembled WGS sequence"/>
</dbReference>
<keyword evidence="2" id="KW-0238">DNA-binding</keyword>
<dbReference type="HOGENOM" id="CLU_037939_0_0_5"/>
<evidence type="ECO:0000256" key="2">
    <source>
        <dbReference type="ARBA" id="ARBA00023125"/>
    </source>
</evidence>
<protein>
    <submittedName>
        <fullName evidence="6">Regulatory protein, LuxR</fullName>
    </submittedName>
</protein>
<dbReference type="STRING" id="1122180.Lokhon_02003"/>
<reference evidence="6 7" key="1">
    <citation type="submission" date="2013-03" db="EMBL/GenBank/DDBJ databases">
        <authorList>
            <person name="Fiebig A."/>
            <person name="Goeker M."/>
            <person name="Klenk H.-P.P."/>
        </authorList>
    </citation>
    <scope>NUCLEOTIDE SEQUENCE [LARGE SCALE GENOMIC DNA]</scope>
    <source>
        <strain evidence="6 7">DSM 17492</strain>
    </source>
</reference>
<name>A0A017HBP8_9RHOB</name>
<dbReference type="Pfam" id="PF00196">
    <property type="entry name" value="GerE"/>
    <property type="match status" value="1"/>
</dbReference>
<dbReference type="SUPFAM" id="SSF46894">
    <property type="entry name" value="C-terminal effector domain of the bipartite response regulators"/>
    <property type="match status" value="1"/>
</dbReference>
<dbReference type="PANTHER" id="PTHR44688:SF16">
    <property type="entry name" value="DNA-BINDING TRANSCRIPTIONAL ACTIVATOR DEVR_DOSR"/>
    <property type="match status" value="1"/>
</dbReference>
<dbReference type="CDD" id="cd06170">
    <property type="entry name" value="LuxR_C_like"/>
    <property type="match status" value="1"/>
</dbReference>
<sequence>MLDDIYQGALTPDPWAALPGRIAAMAGGGAWALQLVRPGLPRRAELHGCNFDPALTRLYPDRFAALNPWLDQLLRAPELHLVQDDRMIRGEAFFASAFYTGFLQPQGDIHRCFGTLLVRDDTGSLVLSCNHAPDQAGTVGRAGPRLLLQIAPHLRRAIGLMRAARHDALRKGVRLLDGLDGRQACFVIDRRGHLIVSDSRGTALLEQGGLLRLAPGGRLRFSEPEANAALDRALAQGDRPAGRFALGPGPRHVRLMALPDDTMIAPLRALLAGGRAAAALIVPEAGASDRLDAELTRLYALTRAETLVLRLLCEGHAIPEIAARRGVSINTVRNQMRSLFDKTGTRRQAELVVLATRLGANRADIGASGPPTACGRGHDPHSA</sequence>
<dbReference type="AlphaFoldDB" id="A0A017HBP8"/>
<evidence type="ECO:0000256" key="3">
    <source>
        <dbReference type="ARBA" id="ARBA00023163"/>
    </source>
</evidence>
<dbReference type="OrthoDB" id="4457864at2"/>
<dbReference type="GO" id="GO:0006355">
    <property type="term" value="P:regulation of DNA-templated transcription"/>
    <property type="evidence" value="ECO:0007669"/>
    <property type="project" value="InterPro"/>
</dbReference>
<dbReference type="eggNOG" id="COG2771">
    <property type="taxonomic scope" value="Bacteria"/>
</dbReference>
<evidence type="ECO:0000313" key="6">
    <source>
        <dbReference type="EMBL" id="EYD71932.1"/>
    </source>
</evidence>
<feature type="domain" description="HTH luxR-type" evidence="5">
    <location>
        <begin position="294"/>
        <end position="359"/>
    </location>
</feature>
<gene>
    <name evidence="6" type="ORF">Lokhon_02003</name>
</gene>
<feature type="region of interest" description="Disordered" evidence="4">
    <location>
        <begin position="364"/>
        <end position="383"/>
    </location>
</feature>
<dbReference type="Gene3D" id="1.10.10.10">
    <property type="entry name" value="Winged helix-like DNA-binding domain superfamily/Winged helix DNA-binding domain"/>
    <property type="match status" value="1"/>
</dbReference>
<dbReference type="GO" id="GO:0003677">
    <property type="term" value="F:DNA binding"/>
    <property type="evidence" value="ECO:0007669"/>
    <property type="project" value="UniProtKB-KW"/>
</dbReference>
<keyword evidence="3" id="KW-0804">Transcription</keyword>
<dbReference type="SMART" id="SM00421">
    <property type="entry name" value="HTH_LUXR"/>
    <property type="match status" value="1"/>
</dbReference>
<dbReference type="InterPro" id="IPR000792">
    <property type="entry name" value="Tscrpt_reg_LuxR_C"/>
</dbReference>
<dbReference type="RefSeq" id="WP_017928514.1">
    <property type="nucleotide sequence ID" value="NZ_KB822998.1"/>
</dbReference>
<organism evidence="6 7">
    <name type="scientific">Limimaricola hongkongensis DSM 17492</name>
    <dbReference type="NCBI Taxonomy" id="1122180"/>
    <lineage>
        <taxon>Bacteria</taxon>
        <taxon>Pseudomonadati</taxon>
        <taxon>Pseudomonadota</taxon>
        <taxon>Alphaproteobacteria</taxon>
        <taxon>Rhodobacterales</taxon>
        <taxon>Paracoccaceae</taxon>
        <taxon>Limimaricola</taxon>
    </lineage>
</organism>
<dbReference type="PATRIC" id="fig|1122180.6.peg.1988"/>
<evidence type="ECO:0000259" key="5">
    <source>
        <dbReference type="PROSITE" id="PS50043"/>
    </source>
</evidence>
<keyword evidence="1" id="KW-0805">Transcription regulation</keyword>
<evidence type="ECO:0000313" key="7">
    <source>
        <dbReference type="Proteomes" id="UP000025047"/>
    </source>
</evidence>
<dbReference type="PROSITE" id="PS50043">
    <property type="entry name" value="HTH_LUXR_2"/>
    <property type="match status" value="1"/>
</dbReference>
<comment type="caution">
    <text evidence="6">The sequence shown here is derived from an EMBL/GenBank/DDBJ whole genome shotgun (WGS) entry which is preliminary data.</text>
</comment>
<dbReference type="EMBL" id="APGJ01000006">
    <property type="protein sequence ID" value="EYD71932.1"/>
    <property type="molecule type" value="Genomic_DNA"/>
</dbReference>
<dbReference type="InterPro" id="IPR036388">
    <property type="entry name" value="WH-like_DNA-bd_sf"/>
</dbReference>
<keyword evidence="7" id="KW-1185">Reference proteome</keyword>
<proteinExistence type="predicted"/>
<dbReference type="InterPro" id="IPR016032">
    <property type="entry name" value="Sig_transdc_resp-reg_C-effctor"/>
</dbReference>